<feature type="transmembrane region" description="Helical" evidence="6">
    <location>
        <begin position="27"/>
        <end position="47"/>
    </location>
</feature>
<feature type="transmembrane region" description="Helical" evidence="6">
    <location>
        <begin position="396"/>
        <end position="414"/>
    </location>
</feature>
<keyword evidence="5 6" id="KW-0472">Membrane</keyword>
<dbReference type="EMBL" id="QVTE01000015">
    <property type="protein sequence ID" value="RFU70531.1"/>
    <property type="molecule type" value="Genomic_DNA"/>
</dbReference>
<evidence type="ECO:0000256" key="5">
    <source>
        <dbReference type="ARBA" id="ARBA00023136"/>
    </source>
</evidence>
<feature type="transmembrane region" description="Helical" evidence="6">
    <location>
        <begin position="102"/>
        <end position="118"/>
    </location>
</feature>
<evidence type="ECO:0000256" key="1">
    <source>
        <dbReference type="ARBA" id="ARBA00004141"/>
    </source>
</evidence>
<dbReference type="Gene3D" id="1.10.4160.10">
    <property type="entry name" value="Hydantoin permease"/>
    <property type="match status" value="1"/>
</dbReference>
<name>A0A372LQQ2_9BACI</name>
<evidence type="ECO:0000256" key="3">
    <source>
        <dbReference type="ARBA" id="ARBA00022692"/>
    </source>
</evidence>
<feature type="transmembrane region" description="Helical" evidence="6">
    <location>
        <begin position="133"/>
        <end position="150"/>
    </location>
</feature>
<keyword evidence="3 6" id="KW-0812">Transmembrane</keyword>
<organism evidence="7 8">
    <name type="scientific">Peribacillus saganii</name>
    <dbReference type="NCBI Taxonomy" id="2303992"/>
    <lineage>
        <taxon>Bacteria</taxon>
        <taxon>Bacillati</taxon>
        <taxon>Bacillota</taxon>
        <taxon>Bacilli</taxon>
        <taxon>Bacillales</taxon>
        <taxon>Bacillaceae</taxon>
        <taxon>Peribacillus</taxon>
    </lineage>
</organism>
<dbReference type="GO" id="GO:0005886">
    <property type="term" value="C:plasma membrane"/>
    <property type="evidence" value="ECO:0007669"/>
    <property type="project" value="TreeGrafter"/>
</dbReference>
<dbReference type="InterPro" id="IPR001248">
    <property type="entry name" value="Pur-cyt_permease"/>
</dbReference>
<dbReference type="OrthoDB" id="9787279at2"/>
<evidence type="ECO:0000256" key="4">
    <source>
        <dbReference type="ARBA" id="ARBA00022989"/>
    </source>
</evidence>
<feature type="transmembrane region" description="Helical" evidence="6">
    <location>
        <begin position="342"/>
        <end position="359"/>
    </location>
</feature>
<dbReference type="Pfam" id="PF02133">
    <property type="entry name" value="Transp_cyt_pur"/>
    <property type="match status" value="1"/>
</dbReference>
<dbReference type="AlphaFoldDB" id="A0A372LQQ2"/>
<protein>
    <submittedName>
        <fullName evidence="7">Thiamine permease</fullName>
    </submittedName>
</protein>
<comment type="subcellular location">
    <subcellularLocation>
        <location evidence="1">Membrane</location>
        <topology evidence="1">Multi-pass membrane protein</topology>
    </subcellularLocation>
</comment>
<evidence type="ECO:0000313" key="7">
    <source>
        <dbReference type="EMBL" id="RFU70531.1"/>
    </source>
</evidence>
<feature type="transmembrane region" description="Helical" evidence="6">
    <location>
        <begin position="319"/>
        <end position="336"/>
    </location>
</feature>
<feature type="transmembrane region" description="Helical" evidence="6">
    <location>
        <begin position="371"/>
        <end position="390"/>
    </location>
</feature>
<dbReference type="PANTHER" id="PTHR30569:SF0">
    <property type="entry name" value="CYTOSINE PERMEASE"/>
    <property type="match status" value="1"/>
</dbReference>
<keyword evidence="8" id="KW-1185">Reference proteome</keyword>
<feature type="transmembrane region" description="Helical" evidence="6">
    <location>
        <begin position="234"/>
        <end position="259"/>
    </location>
</feature>
<evidence type="ECO:0000256" key="6">
    <source>
        <dbReference type="SAM" id="Phobius"/>
    </source>
</evidence>
<feature type="transmembrane region" description="Helical" evidence="6">
    <location>
        <begin position="200"/>
        <end position="222"/>
    </location>
</feature>
<dbReference type="Proteomes" id="UP000264541">
    <property type="component" value="Unassembled WGS sequence"/>
</dbReference>
<feature type="transmembrane region" description="Helical" evidence="6">
    <location>
        <begin position="265"/>
        <end position="287"/>
    </location>
</feature>
<reference evidence="7 8" key="1">
    <citation type="submission" date="2018-08" db="EMBL/GenBank/DDBJ databases">
        <title>Bacillus chawlae sp. nov., Bacillus glennii sp. nov., and Bacillus saganii sp. nov. Isolated from the Vehicle Assembly Building at Kennedy Space Center where the Viking Spacecraft were Assembled.</title>
        <authorList>
            <person name="Seuylemezian A."/>
            <person name="Vaishampayan P."/>
        </authorList>
    </citation>
    <scope>NUCLEOTIDE SEQUENCE [LARGE SCALE GENOMIC DNA]</scope>
    <source>
        <strain evidence="7 8">V47-23a</strain>
    </source>
</reference>
<proteinExistence type="inferred from homology"/>
<comment type="caution">
    <text evidence="7">The sequence shown here is derived from an EMBL/GenBank/DDBJ whole genome shotgun (WGS) entry which is preliminary data.</text>
</comment>
<gene>
    <name evidence="7" type="ORF">D0469_06245</name>
</gene>
<comment type="similarity">
    <text evidence="2">Belongs to the purine-cytosine permease (2.A.39) family.</text>
</comment>
<evidence type="ECO:0000313" key="8">
    <source>
        <dbReference type="Proteomes" id="UP000264541"/>
    </source>
</evidence>
<dbReference type="RefSeq" id="WP_117325785.1">
    <property type="nucleotide sequence ID" value="NZ_QVTE01000015.1"/>
</dbReference>
<keyword evidence="4 6" id="KW-1133">Transmembrane helix</keyword>
<sequence length="439" mass="46598">MNNIKPSNEENVEFAFGEVPQHKRKNLFSLILVLAGYPIALSNFVIGGTVGVGLKFTDAILALTIGNLVLISIVILTGIAAYKTGLSTSLLSKRAFGKSGSYIFSSLLALSAITWVALNGDIFSRLVIQTFDWWPLSVPLTAIVAILLWLQSAVRGYKGLEIISGVGVPAALILSFYGVYKVGQSSGGFEGVLSYIPASPIAFSTATAAIVGGWIFGATITPDVCRYANKKSHVFIAGIIAFILGCFGLQFAGVLIAISTGQGDFALAMASLGLVLVAFFASVFCLWTTQDNNIYGASLAIQNIIQDTKYKGKIKHKHIAVAIASIAAILAAGGIYSNILPIITFLSVLIPPVPGIIIAQEFFVKKQQAELMVNQKAMISWLVGSVLGYISLQAGFFIPAVIGVVSAGLCYILINTLTGQQNSQNVETKTEQDAKTIPY</sequence>
<dbReference type="GO" id="GO:0015209">
    <property type="term" value="F:cytosine transmembrane transporter activity"/>
    <property type="evidence" value="ECO:0007669"/>
    <property type="project" value="InterPro"/>
</dbReference>
<evidence type="ECO:0000256" key="2">
    <source>
        <dbReference type="ARBA" id="ARBA00008974"/>
    </source>
</evidence>
<accession>A0A372LQQ2</accession>
<dbReference type="InterPro" id="IPR030191">
    <property type="entry name" value="CodB"/>
</dbReference>
<feature type="transmembrane region" description="Helical" evidence="6">
    <location>
        <begin position="162"/>
        <end position="180"/>
    </location>
</feature>
<dbReference type="PANTHER" id="PTHR30569">
    <property type="entry name" value="CYTOSINE TRANSPORTER CODB"/>
    <property type="match status" value="1"/>
</dbReference>
<feature type="transmembrane region" description="Helical" evidence="6">
    <location>
        <begin position="59"/>
        <end position="82"/>
    </location>
</feature>